<dbReference type="SMART" id="SM00530">
    <property type="entry name" value="HTH_XRE"/>
    <property type="match status" value="1"/>
</dbReference>
<reference evidence="3" key="1">
    <citation type="submission" date="2019-10" db="EMBL/GenBank/DDBJ databases">
        <title>Streptomyces sp. nov., a novel actinobacterium isolated from alkaline environment.</title>
        <authorList>
            <person name="Golinska P."/>
        </authorList>
    </citation>
    <scope>NUCLEOTIDE SEQUENCE [LARGE SCALE GENOMIC DNA]</scope>
    <source>
        <strain evidence="3">DSM 42108</strain>
    </source>
</reference>
<dbReference type="CDD" id="cd00093">
    <property type="entry name" value="HTH_XRE"/>
    <property type="match status" value="1"/>
</dbReference>
<dbReference type="SUPFAM" id="SSF47413">
    <property type="entry name" value="lambda repressor-like DNA-binding domains"/>
    <property type="match status" value="1"/>
</dbReference>
<dbReference type="AlphaFoldDB" id="A0A7W3XW50"/>
<evidence type="ECO:0000313" key="3">
    <source>
        <dbReference type="Proteomes" id="UP000530234"/>
    </source>
</evidence>
<dbReference type="InterPro" id="IPR010982">
    <property type="entry name" value="Lambda_DNA-bd_dom_sf"/>
</dbReference>
<keyword evidence="3" id="KW-1185">Reference proteome</keyword>
<evidence type="ECO:0000313" key="2">
    <source>
        <dbReference type="EMBL" id="MBB0229372.1"/>
    </source>
</evidence>
<proteinExistence type="predicted"/>
<gene>
    <name evidence="2" type="ORF">FOE67_07550</name>
</gene>
<dbReference type="Proteomes" id="UP000530234">
    <property type="component" value="Unassembled WGS sequence"/>
</dbReference>
<feature type="domain" description="HTH cro/C1-type" evidence="1">
    <location>
        <begin position="30"/>
        <end position="82"/>
    </location>
</feature>
<organism evidence="2 3">
    <name type="scientific">Streptomyces calidiresistens</name>
    <dbReference type="NCBI Taxonomy" id="1485586"/>
    <lineage>
        <taxon>Bacteria</taxon>
        <taxon>Bacillati</taxon>
        <taxon>Actinomycetota</taxon>
        <taxon>Actinomycetes</taxon>
        <taxon>Kitasatosporales</taxon>
        <taxon>Streptomycetaceae</taxon>
        <taxon>Streptomyces</taxon>
    </lineage>
</organism>
<dbReference type="Gene3D" id="1.10.260.40">
    <property type="entry name" value="lambda repressor-like DNA-binding domains"/>
    <property type="match status" value="1"/>
</dbReference>
<dbReference type="EMBL" id="VKHS01000115">
    <property type="protein sequence ID" value="MBB0229372.1"/>
    <property type="molecule type" value="Genomic_DNA"/>
</dbReference>
<accession>A0A7W3XW50</accession>
<dbReference type="Pfam" id="PF19054">
    <property type="entry name" value="DUF5753"/>
    <property type="match status" value="1"/>
</dbReference>
<dbReference type="InterPro" id="IPR001387">
    <property type="entry name" value="Cro/C1-type_HTH"/>
</dbReference>
<name>A0A7W3XW50_9ACTN</name>
<dbReference type="InterPro" id="IPR043917">
    <property type="entry name" value="DUF5753"/>
</dbReference>
<evidence type="ECO:0000259" key="1">
    <source>
        <dbReference type="PROSITE" id="PS50943"/>
    </source>
</evidence>
<dbReference type="PROSITE" id="PS50943">
    <property type="entry name" value="HTH_CROC1"/>
    <property type="match status" value="1"/>
</dbReference>
<dbReference type="Pfam" id="PF13560">
    <property type="entry name" value="HTH_31"/>
    <property type="match status" value="1"/>
</dbReference>
<comment type="caution">
    <text evidence="2">The sequence shown here is derived from an EMBL/GenBank/DDBJ whole genome shotgun (WGS) entry which is preliminary data.</text>
</comment>
<protein>
    <submittedName>
        <fullName evidence="2">Helix-turn-helix domain-containing protein</fullName>
    </submittedName>
</protein>
<sequence>MPQRSGGQSVTERNLDIRQSGARDLLAASLKAHRARSGLSVRALAKAINFTHGYIARVETGTQMPSDSLARALDTHFETDGLFMGLLVLASHDGAPDYSRVALRKEREAVRIQVLVSSVLPGLFQTPDYARALFSSAAPKAPESELDDLVTARCTRASVALDREKPALYWTVIDEAALARIIGSKSTMRNALRHMRAMAERQNIVVQVLPFSSGAYSMLGGSFTAYTGADGTTTAYFESFGSGDTVEDPARVADLLQQLDYAKANALTDSDSMKMIEKYEKEYEHG</sequence>
<dbReference type="GO" id="GO:0003677">
    <property type="term" value="F:DNA binding"/>
    <property type="evidence" value="ECO:0007669"/>
    <property type="project" value="InterPro"/>
</dbReference>